<dbReference type="InterPro" id="IPR035220">
    <property type="entry name" value="DUF5330"/>
</dbReference>
<evidence type="ECO:0000313" key="3">
    <source>
        <dbReference type="EMBL" id="QLF69818.1"/>
    </source>
</evidence>
<protein>
    <submittedName>
        <fullName evidence="3">DUF5330 domain-containing protein</fullName>
    </submittedName>
</protein>
<feature type="region of interest" description="Disordered" evidence="1">
    <location>
        <begin position="145"/>
        <end position="171"/>
    </location>
</feature>
<dbReference type="RefSeq" id="WP_138288260.1">
    <property type="nucleotide sequence ID" value="NZ_CP058350.1"/>
</dbReference>
<evidence type="ECO:0000256" key="1">
    <source>
        <dbReference type="SAM" id="MobiDB-lite"/>
    </source>
</evidence>
<dbReference type="EMBL" id="CP058350">
    <property type="protein sequence ID" value="QLF69818.1"/>
    <property type="molecule type" value="Genomic_DNA"/>
</dbReference>
<gene>
    <name evidence="3" type="ORF">FE840_009840</name>
</gene>
<proteinExistence type="predicted"/>
<dbReference type="Proteomes" id="UP000308530">
    <property type="component" value="Chromosome"/>
</dbReference>
<keyword evidence="4" id="KW-1185">Reference proteome</keyword>
<feature type="signal peptide" evidence="2">
    <location>
        <begin position="1"/>
        <end position="25"/>
    </location>
</feature>
<evidence type="ECO:0000313" key="4">
    <source>
        <dbReference type="Proteomes" id="UP000308530"/>
    </source>
</evidence>
<feature type="chain" id="PRO_5046680090" evidence="2">
    <location>
        <begin position="26"/>
        <end position="171"/>
    </location>
</feature>
<dbReference type="Pfam" id="PF17264">
    <property type="entry name" value="DUF5330"/>
    <property type="match status" value="1"/>
</dbReference>
<name>A0ABX6QMH0_9HYPH</name>
<accession>A0ABX6QMH0</accession>
<sequence length="171" mass="18241">MWFLIKGTFWCTMTLVVLSFFSAQSSDDTAEGPRLEMGDAIAAATGAVQYIGALCIEKPEVCEKGRETLTVIGHKAREGALVAYQLLGDQLGEASDTPAINPAVSESVGALARGSVEIVKPKVEQIMREAAVAEPAVARHDAGIVTGTVVPEPRPDMPNRNLPRPYQPPKL</sequence>
<organism evidence="3 4">
    <name type="scientific">Peteryoungia desertarenae</name>
    <dbReference type="NCBI Taxonomy" id="1813451"/>
    <lineage>
        <taxon>Bacteria</taxon>
        <taxon>Pseudomonadati</taxon>
        <taxon>Pseudomonadota</taxon>
        <taxon>Alphaproteobacteria</taxon>
        <taxon>Hyphomicrobiales</taxon>
        <taxon>Rhizobiaceae</taxon>
        <taxon>Peteryoungia</taxon>
    </lineage>
</organism>
<evidence type="ECO:0000256" key="2">
    <source>
        <dbReference type="SAM" id="SignalP"/>
    </source>
</evidence>
<reference evidence="3 4" key="1">
    <citation type="submission" date="2020-06" db="EMBL/GenBank/DDBJ databases">
        <title>Genome sequence of Rhizobium sp strain ADMK78.</title>
        <authorList>
            <person name="Rahi P."/>
        </authorList>
    </citation>
    <scope>NUCLEOTIDE SEQUENCE [LARGE SCALE GENOMIC DNA]</scope>
    <source>
        <strain evidence="3 4">ADMK78</strain>
    </source>
</reference>
<keyword evidence="2" id="KW-0732">Signal</keyword>